<proteinExistence type="predicted"/>
<protein>
    <submittedName>
        <fullName evidence="6">DNA-binding NarL/FixJ family response regulator</fullName>
    </submittedName>
</protein>
<dbReference type="InterPro" id="IPR000792">
    <property type="entry name" value="Tscrpt_reg_LuxR_C"/>
</dbReference>
<dbReference type="RefSeq" id="WP_354150280.1">
    <property type="nucleotide sequence ID" value="NZ_JBEPMN010000002.1"/>
</dbReference>
<keyword evidence="2 6" id="KW-0238">DNA-binding</keyword>
<dbReference type="PRINTS" id="PR00038">
    <property type="entry name" value="HTHLUXR"/>
</dbReference>
<evidence type="ECO:0000256" key="1">
    <source>
        <dbReference type="ARBA" id="ARBA00023015"/>
    </source>
</evidence>
<keyword evidence="1" id="KW-0805">Transcription regulation</keyword>
<evidence type="ECO:0000313" key="6">
    <source>
        <dbReference type="EMBL" id="MET3660376.1"/>
    </source>
</evidence>
<dbReference type="PANTHER" id="PTHR44688:SF16">
    <property type="entry name" value="DNA-BINDING TRANSCRIPTIONAL ACTIVATOR DEVR_DOSR"/>
    <property type="match status" value="1"/>
</dbReference>
<feature type="domain" description="HTH luxR-type" evidence="5">
    <location>
        <begin position="180"/>
        <end position="245"/>
    </location>
</feature>
<dbReference type="Gene3D" id="1.10.10.10">
    <property type="entry name" value="Winged helix-like DNA-binding domain superfamily/Winged helix DNA-binding domain"/>
    <property type="match status" value="1"/>
</dbReference>
<comment type="caution">
    <text evidence="6">The sequence shown here is derived from an EMBL/GenBank/DDBJ whole genome shotgun (WGS) entry which is preliminary data.</text>
</comment>
<evidence type="ECO:0000256" key="2">
    <source>
        <dbReference type="ARBA" id="ARBA00023125"/>
    </source>
</evidence>
<dbReference type="InterPro" id="IPR036388">
    <property type="entry name" value="WH-like_DNA-bd_sf"/>
</dbReference>
<dbReference type="InterPro" id="IPR016032">
    <property type="entry name" value="Sig_transdc_resp-reg_C-effctor"/>
</dbReference>
<dbReference type="SMART" id="SM00421">
    <property type="entry name" value="HTH_LUXR"/>
    <property type="match status" value="1"/>
</dbReference>
<feature type="region of interest" description="Disordered" evidence="4">
    <location>
        <begin position="1"/>
        <end position="21"/>
    </location>
</feature>
<dbReference type="Pfam" id="PF00196">
    <property type="entry name" value="GerE"/>
    <property type="match status" value="1"/>
</dbReference>
<dbReference type="PROSITE" id="PS00622">
    <property type="entry name" value="HTH_LUXR_1"/>
    <property type="match status" value="1"/>
</dbReference>
<gene>
    <name evidence="6" type="ORF">ABID44_000690</name>
</gene>
<organism evidence="6 7">
    <name type="scientific">Aquamicrobium ahrensii</name>
    <dbReference type="NCBI Taxonomy" id="469551"/>
    <lineage>
        <taxon>Bacteria</taxon>
        <taxon>Pseudomonadati</taxon>
        <taxon>Pseudomonadota</taxon>
        <taxon>Alphaproteobacteria</taxon>
        <taxon>Hyphomicrobiales</taxon>
        <taxon>Phyllobacteriaceae</taxon>
        <taxon>Aquamicrobium</taxon>
    </lineage>
</organism>
<feature type="compositionally biased region" description="Gly residues" evidence="4">
    <location>
        <begin position="9"/>
        <end position="21"/>
    </location>
</feature>
<dbReference type="PANTHER" id="PTHR44688">
    <property type="entry name" value="DNA-BINDING TRANSCRIPTIONAL ACTIVATOR DEVR_DOSR"/>
    <property type="match status" value="1"/>
</dbReference>
<dbReference type="CDD" id="cd06170">
    <property type="entry name" value="LuxR_C_like"/>
    <property type="match status" value="1"/>
</dbReference>
<evidence type="ECO:0000256" key="3">
    <source>
        <dbReference type="ARBA" id="ARBA00023163"/>
    </source>
</evidence>
<accession>A0ABV2KH22</accession>
<keyword evidence="7" id="KW-1185">Reference proteome</keyword>
<sequence>MIDRIHTGAGPGASGEPEGGAGAARRAMLTVAMPGVVSTSLIRAIELEFPWIVVEQRSDISAACQHFDEPLALILCEPHGLPAVEAVSSDILRLHPLASVAVIEHGDREPSFRLKDALRSPLVRGVLPMNLRLDVWLAIVRLLLHGGEYFPARMFFSQIASEAALIPASGMAGASFAAGEEDELATLTARELQILEMVARGLQNKTIAAEFSLSEHTVKVHLHNIIGKLGVQNRSEAAARFREGISARADGMFRIQK</sequence>
<dbReference type="PROSITE" id="PS50043">
    <property type="entry name" value="HTH_LUXR_2"/>
    <property type="match status" value="1"/>
</dbReference>
<dbReference type="Proteomes" id="UP001549143">
    <property type="component" value="Unassembled WGS sequence"/>
</dbReference>
<evidence type="ECO:0000256" key="4">
    <source>
        <dbReference type="SAM" id="MobiDB-lite"/>
    </source>
</evidence>
<dbReference type="GO" id="GO:0003677">
    <property type="term" value="F:DNA binding"/>
    <property type="evidence" value="ECO:0007669"/>
    <property type="project" value="UniProtKB-KW"/>
</dbReference>
<evidence type="ECO:0000313" key="7">
    <source>
        <dbReference type="Proteomes" id="UP001549143"/>
    </source>
</evidence>
<reference evidence="6 7" key="1">
    <citation type="submission" date="2024-06" db="EMBL/GenBank/DDBJ databases">
        <title>Genomic Encyclopedia of Type Strains, Phase IV (KMG-IV): sequencing the most valuable type-strain genomes for metagenomic binning, comparative biology and taxonomic classification.</title>
        <authorList>
            <person name="Goeker M."/>
        </authorList>
    </citation>
    <scope>NUCLEOTIDE SEQUENCE [LARGE SCALE GENOMIC DNA]</scope>
    <source>
        <strain evidence="6 7">DSM 19730</strain>
    </source>
</reference>
<dbReference type="SUPFAM" id="SSF46894">
    <property type="entry name" value="C-terminal effector domain of the bipartite response regulators"/>
    <property type="match status" value="1"/>
</dbReference>
<name>A0ABV2KH22_9HYPH</name>
<dbReference type="EMBL" id="JBEPMN010000002">
    <property type="protein sequence ID" value="MET3660376.1"/>
    <property type="molecule type" value="Genomic_DNA"/>
</dbReference>
<keyword evidence="3" id="KW-0804">Transcription</keyword>
<evidence type="ECO:0000259" key="5">
    <source>
        <dbReference type="PROSITE" id="PS50043"/>
    </source>
</evidence>